<keyword evidence="2" id="KW-0645">Protease</keyword>
<keyword evidence="3" id="KW-1185">Reference proteome</keyword>
<keyword evidence="2" id="KW-0378">Hydrolase</keyword>
<evidence type="ECO:0000313" key="3">
    <source>
        <dbReference type="Proteomes" id="UP000574369"/>
    </source>
</evidence>
<organism evidence="2 3">
    <name type="scientific">Roseateles terrae</name>
    <dbReference type="NCBI Taxonomy" id="431060"/>
    <lineage>
        <taxon>Bacteria</taxon>
        <taxon>Pseudomonadati</taxon>
        <taxon>Pseudomonadota</taxon>
        <taxon>Betaproteobacteria</taxon>
        <taxon>Burkholderiales</taxon>
        <taxon>Sphaerotilaceae</taxon>
        <taxon>Roseateles</taxon>
    </lineage>
</organism>
<dbReference type="PIRSF" id="PIRSF029285">
    <property type="entry name" value="Aminopept"/>
    <property type="match status" value="1"/>
</dbReference>
<name>A0ABR6GU18_9BURK</name>
<dbReference type="Pfam" id="PF10023">
    <property type="entry name" value="Aminopep"/>
    <property type="match status" value="1"/>
</dbReference>
<comment type="caution">
    <text evidence="2">The sequence shown here is derived from an EMBL/GenBank/DDBJ whole genome shotgun (WGS) entry which is preliminary data.</text>
</comment>
<keyword evidence="2" id="KW-0031">Aminopeptidase</keyword>
<dbReference type="InterPro" id="IPR014553">
    <property type="entry name" value="Aminopept"/>
</dbReference>
<dbReference type="EMBL" id="JACHXO010000005">
    <property type="protein sequence ID" value="MBB3195615.1"/>
    <property type="molecule type" value="Genomic_DNA"/>
</dbReference>
<evidence type="ECO:0000256" key="1">
    <source>
        <dbReference type="SAM" id="Phobius"/>
    </source>
</evidence>
<feature type="transmembrane region" description="Helical" evidence="1">
    <location>
        <begin position="52"/>
        <end position="75"/>
    </location>
</feature>
<proteinExistence type="predicted"/>
<keyword evidence="1" id="KW-0812">Transmembrane</keyword>
<dbReference type="GO" id="GO:0004177">
    <property type="term" value="F:aminopeptidase activity"/>
    <property type="evidence" value="ECO:0007669"/>
    <property type="project" value="UniProtKB-KW"/>
</dbReference>
<sequence>MTATFAHFIGAAIGACRAVGRAVRQAAGRAAGRWASFQQARSALSHRRAGRILLSLGLLGGGLTLLGGCAQWGYYQQSISGHLALVRAARPVTEVLAQPDLDPTLRQQLTLSQSLRDYAITELHLPDNSSYRRYADLHRGAAVWNVVATPPLSLQLTTWCYPIMGCAGYRGYFKREDALALATQLKQEGLEPYVYGVPAYSSLGWSNWIGGDPLLNTFIQYPEGQLARMIFHELAHQVAYADDDTTFNESFATAVEQLGVARWLRDRPEALKADETSRQRQDQVQALLRTSRDRLRTLFQSTASDDEKRAGKADVFAHLRQDYETLKRDQWGGDDRFDRWFLSLNTPALAIQGSYTDLVPDFVRLFERQGRDWDRFYADVKRLARLPKDERRAQLAAGG</sequence>
<keyword evidence="1" id="KW-1133">Transmembrane helix</keyword>
<keyword evidence="1" id="KW-0472">Membrane</keyword>
<dbReference type="Proteomes" id="UP000574369">
    <property type="component" value="Unassembled WGS sequence"/>
</dbReference>
<accession>A0ABR6GU18</accession>
<protein>
    <submittedName>
        <fullName evidence="2">Aminopeptidase</fullName>
    </submittedName>
</protein>
<evidence type="ECO:0000313" key="2">
    <source>
        <dbReference type="EMBL" id="MBB3195615.1"/>
    </source>
</evidence>
<reference evidence="2 3" key="1">
    <citation type="submission" date="2020-08" db="EMBL/GenBank/DDBJ databases">
        <title>Genomic Encyclopedia of Type Strains, Phase III (KMG-III): the genomes of soil and plant-associated and newly described type strains.</title>
        <authorList>
            <person name="Whitman W."/>
        </authorList>
    </citation>
    <scope>NUCLEOTIDE SEQUENCE [LARGE SCALE GENOMIC DNA]</scope>
    <source>
        <strain evidence="2 3">CECT 7247</strain>
    </source>
</reference>
<gene>
    <name evidence="2" type="ORF">FHS28_003021</name>
</gene>
<dbReference type="RefSeq" id="WP_310736797.1">
    <property type="nucleotide sequence ID" value="NZ_JACHXO010000005.1"/>
</dbReference>